<keyword evidence="2 5" id="KW-0238">DNA-binding</keyword>
<dbReference type="EMBL" id="BAABLP010000001">
    <property type="protein sequence ID" value="GAA4735413.1"/>
    <property type="molecule type" value="Genomic_DNA"/>
</dbReference>
<dbReference type="PROSITE" id="PS50932">
    <property type="entry name" value="HTH_LACI_2"/>
    <property type="match status" value="1"/>
</dbReference>
<proteinExistence type="predicted"/>
<dbReference type="Pfam" id="PF00356">
    <property type="entry name" value="LacI"/>
    <property type="match status" value="1"/>
</dbReference>
<dbReference type="Pfam" id="PF13377">
    <property type="entry name" value="Peripla_BP_3"/>
    <property type="match status" value="1"/>
</dbReference>
<dbReference type="Gene3D" id="3.40.50.2300">
    <property type="match status" value="2"/>
</dbReference>
<dbReference type="InterPro" id="IPR000843">
    <property type="entry name" value="HTH_LacI"/>
</dbReference>
<dbReference type="InterPro" id="IPR046335">
    <property type="entry name" value="LacI/GalR-like_sensor"/>
</dbReference>
<feature type="domain" description="HTH lacI-type" evidence="4">
    <location>
        <begin position="12"/>
        <end position="67"/>
    </location>
</feature>
<sequence>MSRTDAARPGRTTLAMLATEAGVSMSTISKVLNGHTDVAPATRQRVERLLDQHAYQRRGTVARGSTLLELVFSDLSNPWGSEIMAGVQEIAHQEGMSVVLSPSGARHEPGPGWLPGVLQRRPAGVLLVSTDPAPLLRERLSSRSIPFAVIDPAGELPPGTPSVGSTNWAGGLAATRHLIELGHTRIAALGGHAHMLCSWARLDGYRSAMASAGLPVREDWVHMGDFLVTGGRAAAERLLSSDDRPTAVFAGNDLQALGIIEVAAERGLRVPEDVSVVGYDDTQVAMWARPRLTTVHQPIRRMAEEATRIVLRLAAGEPVEQQRLELATHLVPRDSTARPA</sequence>
<organism evidence="5 6">
    <name type="scientific">Amnibacterium soli</name>
    <dbReference type="NCBI Taxonomy" id="1282736"/>
    <lineage>
        <taxon>Bacteria</taxon>
        <taxon>Bacillati</taxon>
        <taxon>Actinomycetota</taxon>
        <taxon>Actinomycetes</taxon>
        <taxon>Micrococcales</taxon>
        <taxon>Microbacteriaceae</taxon>
        <taxon>Amnibacterium</taxon>
    </lineage>
</organism>
<dbReference type="CDD" id="cd06296">
    <property type="entry name" value="PBP1_CatR-like"/>
    <property type="match status" value="1"/>
</dbReference>
<accession>A0ABP8YR67</accession>
<evidence type="ECO:0000313" key="5">
    <source>
        <dbReference type="EMBL" id="GAA4735413.1"/>
    </source>
</evidence>
<dbReference type="Proteomes" id="UP001500121">
    <property type="component" value="Unassembled WGS sequence"/>
</dbReference>
<dbReference type="InterPro" id="IPR028082">
    <property type="entry name" value="Peripla_BP_I"/>
</dbReference>
<evidence type="ECO:0000256" key="3">
    <source>
        <dbReference type="ARBA" id="ARBA00023163"/>
    </source>
</evidence>
<dbReference type="GO" id="GO:0003677">
    <property type="term" value="F:DNA binding"/>
    <property type="evidence" value="ECO:0007669"/>
    <property type="project" value="UniProtKB-KW"/>
</dbReference>
<dbReference type="RefSeq" id="WP_345478991.1">
    <property type="nucleotide sequence ID" value="NZ_BAABLP010000001.1"/>
</dbReference>
<gene>
    <name evidence="5" type="ORF">GCM10025783_01560</name>
</gene>
<evidence type="ECO:0000313" key="6">
    <source>
        <dbReference type="Proteomes" id="UP001500121"/>
    </source>
</evidence>
<comment type="caution">
    <text evidence="5">The sequence shown here is derived from an EMBL/GenBank/DDBJ whole genome shotgun (WGS) entry which is preliminary data.</text>
</comment>
<dbReference type="SUPFAM" id="SSF47413">
    <property type="entry name" value="lambda repressor-like DNA-binding domains"/>
    <property type="match status" value="1"/>
</dbReference>
<dbReference type="PANTHER" id="PTHR30146:SF153">
    <property type="entry name" value="LACTOSE OPERON REPRESSOR"/>
    <property type="match status" value="1"/>
</dbReference>
<dbReference type="Gene3D" id="1.10.260.40">
    <property type="entry name" value="lambda repressor-like DNA-binding domains"/>
    <property type="match status" value="1"/>
</dbReference>
<evidence type="ECO:0000256" key="2">
    <source>
        <dbReference type="ARBA" id="ARBA00023125"/>
    </source>
</evidence>
<dbReference type="SMART" id="SM00354">
    <property type="entry name" value="HTH_LACI"/>
    <property type="match status" value="1"/>
</dbReference>
<protein>
    <submittedName>
        <fullName evidence="5">LacI family DNA-binding transcriptional regulator</fullName>
    </submittedName>
</protein>
<keyword evidence="3" id="KW-0804">Transcription</keyword>
<dbReference type="InterPro" id="IPR010982">
    <property type="entry name" value="Lambda_DNA-bd_dom_sf"/>
</dbReference>
<name>A0ABP8YR67_9MICO</name>
<dbReference type="SUPFAM" id="SSF53822">
    <property type="entry name" value="Periplasmic binding protein-like I"/>
    <property type="match status" value="1"/>
</dbReference>
<keyword evidence="6" id="KW-1185">Reference proteome</keyword>
<dbReference type="CDD" id="cd01392">
    <property type="entry name" value="HTH_LacI"/>
    <property type="match status" value="1"/>
</dbReference>
<evidence type="ECO:0000256" key="1">
    <source>
        <dbReference type="ARBA" id="ARBA00023015"/>
    </source>
</evidence>
<reference evidence="6" key="1">
    <citation type="journal article" date="2019" name="Int. J. Syst. Evol. Microbiol.">
        <title>The Global Catalogue of Microorganisms (GCM) 10K type strain sequencing project: providing services to taxonomists for standard genome sequencing and annotation.</title>
        <authorList>
            <consortium name="The Broad Institute Genomics Platform"/>
            <consortium name="The Broad Institute Genome Sequencing Center for Infectious Disease"/>
            <person name="Wu L."/>
            <person name="Ma J."/>
        </authorList>
    </citation>
    <scope>NUCLEOTIDE SEQUENCE [LARGE SCALE GENOMIC DNA]</scope>
    <source>
        <strain evidence="6">JCM 19015</strain>
    </source>
</reference>
<evidence type="ECO:0000259" key="4">
    <source>
        <dbReference type="PROSITE" id="PS50932"/>
    </source>
</evidence>
<dbReference type="PANTHER" id="PTHR30146">
    <property type="entry name" value="LACI-RELATED TRANSCRIPTIONAL REPRESSOR"/>
    <property type="match status" value="1"/>
</dbReference>
<keyword evidence="1" id="KW-0805">Transcription regulation</keyword>